<evidence type="ECO:0000313" key="2">
    <source>
        <dbReference type="EMBL" id="WFN23658.1"/>
    </source>
</evidence>
<reference evidence="2 3" key="3">
    <citation type="submission" date="2021-12" db="EMBL/GenBank/DDBJ databases">
        <title>Genomic and phenotypic characterization of three Burkholderia contaminans isolates recovered from different sources.</title>
        <authorList>
            <person name="Lopez De Volder A."/>
            <person name="Fan Y."/>
            <person name="Nunvar J."/>
            <person name="Herrera T."/>
            <person name="Timp W."/>
            <person name="Degrossi J."/>
        </authorList>
    </citation>
    <scope>NUCLEOTIDE SEQUENCE [LARGE SCALE GENOMIC DNA]</scope>
    <source>
        <strain evidence="2 3">LMG 23361</strain>
        <plasmid evidence="2 3">unnamed1</plasmid>
    </source>
</reference>
<reference evidence="1" key="1">
    <citation type="journal article" date="2016" name="Biosci. Biotechnol. Biochem.">
        <title>Bioconversion of AHX to AOH by resting cells of Burkholderia contaminans CH-1.</title>
        <authorList>
            <person name="Choi J.H."/>
            <person name="Kikuchi A."/>
            <person name="Pumkaeo P."/>
            <person name="Hirai H."/>
            <person name="Tokuyama S."/>
            <person name="Kawagishi H."/>
        </authorList>
    </citation>
    <scope>NUCLEOTIDE SEQUENCE</scope>
    <source>
        <strain evidence="1">CH-1</strain>
        <plasmid evidence="1">pBC453</plasmid>
    </source>
</reference>
<accession>A0A250LPZ1</accession>
<dbReference type="Proteomes" id="UP001220209">
    <property type="component" value="Plasmid unnamed1"/>
</dbReference>
<keyword evidence="1" id="KW-0614">Plasmid</keyword>
<reference evidence="1" key="2">
    <citation type="journal article" date="2017" name="Genome Announc.">
        <title>High-Quality Draft Genome Sequence of Burkholderia contaminans CH-1, a Gram-Negative Bacterium That Metabolizes 2-Azahypoxanthine, a Plant Growth-Regulating Compound.</title>
        <authorList>
            <person name="Choi J.-H."/>
            <person name="Sugiura H."/>
            <person name="Moriuchi R."/>
            <person name="Kawagishi H."/>
            <person name="Dohra H."/>
        </authorList>
    </citation>
    <scope>NUCLEOTIDE SEQUENCE</scope>
    <source>
        <strain evidence="1">CH-1</strain>
        <plasmid evidence="1">pBC453</plasmid>
    </source>
</reference>
<geneLocation type="plasmid" evidence="2 3">
    <name>unnamed1</name>
</geneLocation>
<proteinExistence type="predicted"/>
<dbReference type="OrthoDB" id="9927621at2"/>
<dbReference type="AlphaFoldDB" id="A0A250LPZ1"/>
<protein>
    <submittedName>
        <fullName evidence="1">Uncharacterized protein</fullName>
    </submittedName>
</protein>
<evidence type="ECO:0000313" key="3">
    <source>
        <dbReference type="Proteomes" id="UP001220209"/>
    </source>
</evidence>
<sequence length="96" mass="10477">MTLTLSKVAGSERSAHQLVKAGDTTIGEIWREQVNVVVSKLTEPRRMGTKWRWFAKLTGSAETLGRGTRAAYLLGPGYKSKNEALSALDNRAGNSK</sequence>
<dbReference type="EMBL" id="AP018360">
    <property type="protein sequence ID" value="BBA45401.1"/>
    <property type="molecule type" value="Genomic_DNA"/>
</dbReference>
<gene>
    <name evidence="1" type="ORF">BCCH1_79120</name>
    <name evidence="2" type="ORF">LXE91_39675</name>
</gene>
<geneLocation type="plasmid" evidence="1">
    <name>pBC453</name>
</geneLocation>
<dbReference type="RefSeq" id="WP_046543731.1">
    <property type="nucleotide sequence ID" value="NZ_AP018360.1"/>
</dbReference>
<organism evidence="1">
    <name type="scientific">Burkholderia contaminans</name>
    <dbReference type="NCBI Taxonomy" id="488447"/>
    <lineage>
        <taxon>Bacteria</taxon>
        <taxon>Pseudomonadati</taxon>
        <taxon>Pseudomonadota</taxon>
        <taxon>Betaproteobacteria</taxon>
        <taxon>Burkholderiales</taxon>
        <taxon>Burkholderiaceae</taxon>
        <taxon>Burkholderia</taxon>
        <taxon>Burkholderia cepacia complex</taxon>
    </lineage>
</organism>
<dbReference type="EMBL" id="CP090643">
    <property type="protein sequence ID" value="WFN23658.1"/>
    <property type="molecule type" value="Genomic_DNA"/>
</dbReference>
<name>A0A250LPZ1_9BURK</name>
<evidence type="ECO:0000313" key="1">
    <source>
        <dbReference type="EMBL" id="BBA45401.1"/>
    </source>
</evidence>